<feature type="region of interest" description="Disordered" evidence="1">
    <location>
        <begin position="1"/>
        <end position="30"/>
    </location>
</feature>
<accession>A0A8D0BZ15</accession>
<reference evidence="2" key="2">
    <citation type="submission" date="2025-09" db="UniProtKB">
        <authorList>
            <consortium name="Ensembl"/>
        </authorList>
    </citation>
    <scope>IDENTIFICATION</scope>
</reference>
<keyword evidence="3" id="KW-1185">Reference proteome</keyword>
<reference evidence="2" key="1">
    <citation type="submission" date="2025-08" db="UniProtKB">
        <authorList>
            <consortium name="Ensembl"/>
        </authorList>
    </citation>
    <scope>IDENTIFICATION</scope>
</reference>
<evidence type="ECO:0000313" key="3">
    <source>
        <dbReference type="Proteomes" id="UP000694421"/>
    </source>
</evidence>
<dbReference type="AlphaFoldDB" id="A0A8D0BZ15"/>
<evidence type="ECO:0000313" key="2">
    <source>
        <dbReference type="Ensembl" id="ENSSMRP00000011512.1"/>
    </source>
</evidence>
<evidence type="ECO:0000256" key="1">
    <source>
        <dbReference type="SAM" id="MobiDB-lite"/>
    </source>
</evidence>
<proteinExistence type="predicted"/>
<sequence length="127" mass="14464">MAHLVQHPVSHSNPPISSGHLKQRTKAEPSSALDSLQMALRGIRPVSPPWSSTMTQIHSELLPHNHIVWSLSTMLYCNFCCLGTQMEPTTMVQLLSVKRKLKGKVRRVQSLQKCMEMSYKNNKWRLS</sequence>
<dbReference type="Proteomes" id="UP000694421">
    <property type="component" value="Unplaced"/>
</dbReference>
<name>A0A8D0BZ15_SALMN</name>
<organism evidence="2 3">
    <name type="scientific">Salvator merianae</name>
    <name type="common">Argentine black and white tegu</name>
    <name type="synonym">Tupinambis merianae</name>
    <dbReference type="NCBI Taxonomy" id="96440"/>
    <lineage>
        <taxon>Eukaryota</taxon>
        <taxon>Metazoa</taxon>
        <taxon>Chordata</taxon>
        <taxon>Craniata</taxon>
        <taxon>Vertebrata</taxon>
        <taxon>Euteleostomi</taxon>
        <taxon>Lepidosauria</taxon>
        <taxon>Squamata</taxon>
        <taxon>Bifurcata</taxon>
        <taxon>Unidentata</taxon>
        <taxon>Episquamata</taxon>
        <taxon>Laterata</taxon>
        <taxon>Teiioidea</taxon>
        <taxon>Teiidae</taxon>
        <taxon>Salvator</taxon>
    </lineage>
</organism>
<dbReference type="Ensembl" id="ENSSMRT00000013417.1">
    <property type="protein sequence ID" value="ENSSMRP00000011512.1"/>
    <property type="gene ID" value="ENSSMRG00000009059.1"/>
</dbReference>
<dbReference type="GeneTree" id="ENSGT00960000192280"/>
<protein>
    <submittedName>
        <fullName evidence="2">Uncharacterized protein</fullName>
    </submittedName>
</protein>